<dbReference type="InterPro" id="IPR043128">
    <property type="entry name" value="Rev_trsase/Diguanyl_cyclase"/>
</dbReference>
<dbReference type="PANTHER" id="PTHR46663:SF2">
    <property type="entry name" value="GGDEF DOMAIN-CONTAINING PROTEIN"/>
    <property type="match status" value="1"/>
</dbReference>
<dbReference type="InterPro" id="IPR033417">
    <property type="entry name" value="CHASE8"/>
</dbReference>
<evidence type="ECO:0000313" key="4">
    <source>
        <dbReference type="EMBL" id="MBM0747582.1"/>
    </source>
</evidence>
<keyword evidence="1" id="KW-0472">Membrane</keyword>
<dbReference type="GeneID" id="84693197"/>
<protein>
    <submittedName>
        <fullName evidence="4">Diguanylate cyclase</fullName>
    </submittedName>
</protein>
<dbReference type="EMBL" id="JAFCXS010000005">
    <property type="protein sequence ID" value="MBM0747582.1"/>
    <property type="molecule type" value="Genomic_DNA"/>
</dbReference>
<dbReference type="Proteomes" id="UP000809137">
    <property type="component" value="Unassembled WGS sequence"/>
</dbReference>
<dbReference type="PROSITE" id="PS50887">
    <property type="entry name" value="GGDEF"/>
    <property type="match status" value="1"/>
</dbReference>
<evidence type="ECO:0000313" key="5">
    <source>
        <dbReference type="Proteomes" id="UP000809137"/>
    </source>
</evidence>
<feature type="domain" description="GGDEF" evidence="3">
    <location>
        <begin position="276"/>
        <end position="404"/>
    </location>
</feature>
<dbReference type="InterPro" id="IPR003660">
    <property type="entry name" value="HAMP_dom"/>
</dbReference>
<dbReference type="InterPro" id="IPR052163">
    <property type="entry name" value="DGC-Regulatory_Protein"/>
</dbReference>
<dbReference type="InterPro" id="IPR029787">
    <property type="entry name" value="Nucleotide_cyclase"/>
</dbReference>
<accession>A0ABS1Z5B0</accession>
<keyword evidence="1" id="KW-1133">Transmembrane helix</keyword>
<gene>
    <name evidence="4" type="ORF">JJB79_09150</name>
</gene>
<evidence type="ECO:0000259" key="2">
    <source>
        <dbReference type="PROSITE" id="PS50885"/>
    </source>
</evidence>
<feature type="transmembrane region" description="Helical" evidence="1">
    <location>
        <begin position="21"/>
        <end position="44"/>
    </location>
</feature>
<evidence type="ECO:0000256" key="1">
    <source>
        <dbReference type="SAM" id="Phobius"/>
    </source>
</evidence>
<evidence type="ECO:0000259" key="3">
    <source>
        <dbReference type="PROSITE" id="PS50887"/>
    </source>
</evidence>
<dbReference type="Gene3D" id="6.10.340.10">
    <property type="match status" value="1"/>
</dbReference>
<comment type="caution">
    <text evidence="4">The sequence shown here is derived from an EMBL/GenBank/DDBJ whole genome shotgun (WGS) entry which is preliminary data.</text>
</comment>
<dbReference type="Pfam" id="PF17152">
    <property type="entry name" value="CHASE8"/>
    <property type="match status" value="1"/>
</dbReference>
<keyword evidence="5" id="KW-1185">Reference proteome</keyword>
<keyword evidence="1" id="KW-0812">Transmembrane</keyword>
<dbReference type="InterPro" id="IPR000160">
    <property type="entry name" value="GGDEF_dom"/>
</dbReference>
<dbReference type="SMART" id="SM00267">
    <property type="entry name" value="GGDEF"/>
    <property type="match status" value="1"/>
</dbReference>
<dbReference type="CDD" id="cd01949">
    <property type="entry name" value="GGDEF"/>
    <property type="match status" value="1"/>
</dbReference>
<dbReference type="Gene3D" id="3.30.70.270">
    <property type="match status" value="1"/>
</dbReference>
<feature type="transmembrane region" description="Helical" evidence="1">
    <location>
        <begin position="153"/>
        <end position="179"/>
    </location>
</feature>
<sequence>MKFLLRKRQGSSLRGRLRRISTINAAVILLLCWLLMTSTSLYFIKRYENRNLALTATTLSTSLTAATVFEDSYDAHSKIAMLGDKEMFASAQLVTASHTVLVDWVNRREHNGFYEKQLRQWIYASPVTVDIQHAGTRAGSLTLAGTVNGASEFIHYSILILTCGMLCVLVISFMLSEFLHRGILLSMRTITRAIHYVIRTGDFTQRVPPEPINEFQLLSSDLNALLSEMQTLKASLLRDNRSLAEKALTDPLTGLANRSAFVARLAQLLDRPLTPPRFALLFLDGDRFKCINDSWGHAAGDEVLKATAERLAGLISEGDLVARMGGDEFAMVLTSRTTPARLQELRDAIQHAVRQPIALSEDRTITTSVTIGYAWAQSGDSVASLLERADLHMYKNKKLNKDRL</sequence>
<organism evidence="4 5">
    <name type="scientific">Pantoea eucrina</name>
    <dbReference type="NCBI Taxonomy" id="472693"/>
    <lineage>
        <taxon>Bacteria</taxon>
        <taxon>Pseudomonadati</taxon>
        <taxon>Pseudomonadota</taxon>
        <taxon>Gammaproteobacteria</taxon>
        <taxon>Enterobacterales</taxon>
        <taxon>Erwiniaceae</taxon>
        <taxon>Pantoea</taxon>
    </lineage>
</organism>
<reference evidence="4 5" key="1">
    <citation type="submission" date="2021-01" db="EMBL/GenBank/DDBJ databases">
        <title>Complete genome sequence of Pantoea eucrina OB49, a heavy metal tolerant bacterium with PGPR potential isolated from wheat in Algeria.</title>
        <authorList>
            <person name="Lekired A."/>
            <person name="Ouzari I.H."/>
        </authorList>
    </citation>
    <scope>NUCLEOTIDE SEQUENCE [LARGE SCALE GENOMIC DNA]</scope>
    <source>
        <strain evidence="4 5">OB49</strain>
    </source>
</reference>
<dbReference type="PROSITE" id="PS50885">
    <property type="entry name" value="HAMP"/>
    <property type="match status" value="1"/>
</dbReference>
<name>A0ABS1Z5B0_9GAMM</name>
<feature type="domain" description="HAMP" evidence="2">
    <location>
        <begin position="181"/>
        <end position="234"/>
    </location>
</feature>
<dbReference type="PANTHER" id="PTHR46663">
    <property type="entry name" value="DIGUANYLATE CYCLASE DGCT-RELATED"/>
    <property type="match status" value="1"/>
</dbReference>
<dbReference type="Pfam" id="PF00990">
    <property type="entry name" value="GGDEF"/>
    <property type="match status" value="1"/>
</dbReference>
<dbReference type="RefSeq" id="WP_040113532.1">
    <property type="nucleotide sequence ID" value="NZ_CP083450.1"/>
</dbReference>
<dbReference type="NCBIfam" id="TIGR00254">
    <property type="entry name" value="GGDEF"/>
    <property type="match status" value="1"/>
</dbReference>
<dbReference type="SUPFAM" id="SSF55073">
    <property type="entry name" value="Nucleotide cyclase"/>
    <property type="match status" value="1"/>
</dbReference>
<proteinExistence type="predicted"/>